<comment type="caution">
    <text evidence="8">The sequence shown here is derived from an EMBL/GenBank/DDBJ whole genome shotgun (WGS) entry which is preliminary data.</text>
</comment>
<reference evidence="8" key="1">
    <citation type="submission" date="2021-03" db="EMBL/GenBank/DDBJ databases">
        <authorList>
            <person name="Lu T."/>
            <person name="Wang Q."/>
            <person name="Han X."/>
        </authorList>
    </citation>
    <scope>NUCLEOTIDE SEQUENCE</scope>
    <source>
        <strain evidence="8">WQ 2009</strain>
    </source>
</reference>
<evidence type="ECO:0000256" key="5">
    <source>
        <dbReference type="ARBA" id="ARBA00023237"/>
    </source>
</evidence>
<evidence type="ECO:0000256" key="3">
    <source>
        <dbReference type="ARBA" id="ARBA00022729"/>
    </source>
</evidence>
<evidence type="ECO:0000256" key="4">
    <source>
        <dbReference type="ARBA" id="ARBA00023136"/>
    </source>
</evidence>
<feature type="domain" description="RagB/SusD" evidence="6">
    <location>
        <begin position="303"/>
        <end position="597"/>
    </location>
</feature>
<dbReference type="InterPro" id="IPR011990">
    <property type="entry name" value="TPR-like_helical_dom_sf"/>
</dbReference>
<organism evidence="8 9">
    <name type="scientific">Rhinopithecimicrobium faecis</name>
    <dbReference type="NCBI Taxonomy" id="2820698"/>
    <lineage>
        <taxon>Bacteria</taxon>
        <taxon>Pseudomonadati</taxon>
        <taxon>Bacteroidota</taxon>
        <taxon>Sphingobacteriia</taxon>
        <taxon>Sphingobacteriales</taxon>
        <taxon>Sphingobacteriaceae</taxon>
        <taxon>Rhinopithecimicrobium</taxon>
    </lineage>
</organism>
<evidence type="ECO:0000259" key="6">
    <source>
        <dbReference type="Pfam" id="PF07980"/>
    </source>
</evidence>
<accession>A0A8T4H6T7</accession>
<comment type="similarity">
    <text evidence="2">Belongs to the SusD family.</text>
</comment>
<feature type="domain" description="SusD-like N-terminal" evidence="7">
    <location>
        <begin position="89"/>
        <end position="237"/>
    </location>
</feature>
<sequence length="599" mass="67622">MNSSTTQGNALTNYISKKKLLIIFAATTLCLSACQKDLLKTDPYGSLGSTNMWSTDNLTDLGVNGVYQALRLNINSGGASGREMYQFDRFVTSQGRDADDLLLGNATTGNGNFSAVWQELYEGIHRANDALLNITAKSPSAANKKARLTAEVKYLRAYFYFRLNQLYKGVPIYLTPVTVAQTILPRATEEEVWKQVLSDLSEVINEGELPNRYTKGNANYGRITKSAAYALRGKVYLYTKQWELALADFQKVGDLGHNLFPNYANLFTEANEQADEMIFSIQNLPIEGFGSTTQFMLGTRSAFGSNWNTYNVHNDLVDNYDNLDGSKFNWDKVIPGYSTMDVRKREVFFLRNNLTETEIRNSSNRGLDMSLYLPTGNEERIKQAYANRDPRLKANVITPYSEFLGRIIEGSERIFTSRWPHRNESGPQYDLTTDTRTFFYYLHRKFVYPGGAPIPSRTAGGIDFPLIRYGDVVLMEAEALAELNRLPEAVAKVNTIRSRAGVGTLVAGSNVQLTKEGVTTRIRQERRAELANEGISYFDELRWKTLKETIFYTGSGIKQIWGAVVIPYVWSGDELYTWAIPRVERERNTSLTQNPGWQD</sequence>
<dbReference type="EMBL" id="JAGKSB010000001">
    <property type="protein sequence ID" value="MBP3942043.1"/>
    <property type="molecule type" value="Genomic_DNA"/>
</dbReference>
<dbReference type="AlphaFoldDB" id="A0A8T4H6T7"/>
<evidence type="ECO:0000313" key="9">
    <source>
        <dbReference type="Proteomes" id="UP000679691"/>
    </source>
</evidence>
<protein>
    <submittedName>
        <fullName evidence="8">RagB/SusD family nutrient uptake outer membrane protein</fullName>
    </submittedName>
</protein>
<dbReference type="Gene3D" id="1.25.40.390">
    <property type="match status" value="1"/>
</dbReference>
<evidence type="ECO:0000256" key="1">
    <source>
        <dbReference type="ARBA" id="ARBA00004442"/>
    </source>
</evidence>
<dbReference type="InterPro" id="IPR012944">
    <property type="entry name" value="SusD_RagB_dom"/>
</dbReference>
<evidence type="ECO:0000313" key="8">
    <source>
        <dbReference type="EMBL" id="MBP3942043.1"/>
    </source>
</evidence>
<dbReference type="Proteomes" id="UP000679691">
    <property type="component" value="Unassembled WGS sequence"/>
</dbReference>
<keyword evidence="5" id="KW-0998">Cell outer membrane</keyword>
<evidence type="ECO:0000259" key="7">
    <source>
        <dbReference type="Pfam" id="PF14322"/>
    </source>
</evidence>
<gene>
    <name evidence="8" type="ORF">J5U18_00440</name>
</gene>
<name>A0A8T4H6T7_9SPHI</name>
<dbReference type="SUPFAM" id="SSF48452">
    <property type="entry name" value="TPR-like"/>
    <property type="match status" value="1"/>
</dbReference>
<dbReference type="GO" id="GO:0009279">
    <property type="term" value="C:cell outer membrane"/>
    <property type="evidence" value="ECO:0007669"/>
    <property type="project" value="UniProtKB-SubCell"/>
</dbReference>
<dbReference type="Pfam" id="PF07980">
    <property type="entry name" value="SusD_RagB"/>
    <property type="match status" value="1"/>
</dbReference>
<dbReference type="InterPro" id="IPR033985">
    <property type="entry name" value="SusD-like_N"/>
</dbReference>
<comment type="subcellular location">
    <subcellularLocation>
        <location evidence="1">Cell outer membrane</location>
    </subcellularLocation>
</comment>
<dbReference type="Pfam" id="PF14322">
    <property type="entry name" value="SusD-like_3"/>
    <property type="match status" value="1"/>
</dbReference>
<keyword evidence="4" id="KW-0472">Membrane</keyword>
<keyword evidence="3" id="KW-0732">Signal</keyword>
<dbReference type="RefSeq" id="WP_353545526.1">
    <property type="nucleotide sequence ID" value="NZ_JAGKSB010000001.1"/>
</dbReference>
<proteinExistence type="inferred from homology"/>
<evidence type="ECO:0000256" key="2">
    <source>
        <dbReference type="ARBA" id="ARBA00006275"/>
    </source>
</evidence>
<keyword evidence="9" id="KW-1185">Reference proteome</keyword>